<feature type="transmembrane region" description="Helical" evidence="1">
    <location>
        <begin position="6"/>
        <end position="28"/>
    </location>
</feature>
<keyword evidence="1" id="KW-0812">Transmembrane</keyword>
<protein>
    <recommendedName>
        <fullName evidence="4">Lipoprotein</fullName>
    </recommendedName>
</protein>
<evidence type="ECO:0000313" key="3">
    <source>
        <dbReference type="Proteomes" id="UP000071369"/>
    </source>
</evidence>
<keyword evidence="1" id="KW-1133">Transmembrane helix</keyword>
<sequence>MGLFKLGLMIIFVIGLLLLFGCTIGKVIKEVDNASLLDDEILSSPNDEGDK</sequence>
<evidence type="ECO:0008006" key="4">
    <source>
        <dbReference type="Google" id="ProtNLM"/>
    </source>
</evidence>
<dbReference type="AlphaFoldDB" id="A0A139R1Y2"/>
<name>A0A139R1Y2_STROR</name>
<comment type="caution">
    <text evidence="2">The sequence shown here is derived from an EMBL/GenBank/DDBJ whole genome shotgun (WGS) entry which is preliminary data.</text>
</comment>
<dbReference type="PROSITE" id="PS51257">
    <property type="entry name" value="PROKAR_LIPOPROTEIN"/>
    <property type="match status" value="1"/>
</dbReference>
<dbReference type="PATRIC" id="fig|1303.86.peg.134"/>
<dbReference type="EMBL" id="LQZC01000001">
    <property type="protein sequence ID" value="KXU08694.1"/>
    <property type="molecule type" value="Genomic_DNA"/>
</dbReference>
<dbReference type="RefSeq" id="WP_000522391.1">
    <property type="nucleotide sequence ID" value="NZ_JAHMJZ010000014.1"/>
</dbReference>
<organism evidence="2 3">
    <name type="scientific">Streptococcus oralis</name>
    <dbReference type="NCBI Taxonomy" id="1303"/>
    <lineage>
        <taxon>Bacteria</taxon>
        <taxon>Bacillati</taxon>
        <taxon>Bacillota</taxon>
        <taxon>Bacilli</taxon>
        <taxon>Lactobacillales</taxon>
        <taxon>Streptococcaceae</taxon>
        <taxon>Streptococcus</taxon>
    </lineage>
</organism>
<keyword evidence="1" id="KW-0472">Membrane</keyword>
<gene>
    <name evidence="2" type="ORF">SORDD25_00125</name>
</gene>
<accession>A0A139R1Y2</accession>
<evidence type="ECO:0000256" key="1">
    <source>
        <dbReference type="SAM" id="Phobius"/>
    </source>
</evidence>
<dbReference type="Proteomes" id="UP000071369">
    <property type="component" value="Unassembled WGS sequence"/>
</dbReference>
<evidence type="ECO:0000313" key="2">
    <source>
        <dbReference type="EMBL" id="KXU08694.1"/>
    </source>
</evidence>
<reference evidence="2 3" key="1">
    <citation type="submission" date="2016-01" db="EMBL/GenBank/DDBJ databases">
        <title>Highly variable Streptococcus oralis are common among viridans streptococci isolated from primates.</title>
        <authorList>
            <person name="Denapaite D."/>
            <person name="Rieger M."/>
            <person name="Koendgen S."/>
            <person name="Brueckner R."/>
            <person name="Ochigava I."/>
            <person name="Kappeler P."/>
            <person name="Maetz-Rensing K."/>
            <person name="Leendertz F."/>
            <person name="Hakenbeck R."/>
        </authorList>
    </citation>
    <scope>NUCLEOTIDE SEQUENCE [LARGE SCALE GENOMIC DNA]</scope>
    <source>
        <strain evidence="2 3">DD25</strain>
    </source>
</reference>
<proteinExistence type="predicted"/>